<gene>
    <name evidence="12" type="ORF">SPSK_03030</name>
</gene>
<feature type="compositionally biased region" description="Low complexity" evidence="9">
    <location>
        <begin position="386"/>
        <end position="396"/>
    </location>
</feature>
<keyword evidence="6" id="KW-0804">Transcription</keyword>
<name>A0A0F2M156_SPOSC</name>
<evidence type="ECO:0000313" key="13">
    <source>
        <dbReference type="Proteomes" id="UP000033710"/>
    </source>
</evidence>
<dbReference type="OrthoDB" id="2593073at2759"/>
<protein>
    <recommendedName>
        <fullName evidence="8">Putative transcription factor kapC</fullName>
    </recommendedName>
</protein>
<proteinExistence type="inferred from homology"/>
<sequence>MAKRRRAANASASSKVVCPRLQLLLYSLPSVVYVPAFAMLQTPKIDRKACPSGIEIRESVSPYALRRPPRAPAMTYLCTAPVTRLMRKNRKRKAAVYDDRTPYLPPLLPPSFSLALFVSRFIPTAAFTPWSTRPGNFPNTVASVLVLTLVRLALLFLLDGTSHFSFSHRLLDAHTPLTNTRAAFVLSENVTPALSSTVDDINAAANLSDPQRHVDAAYANSGANAQTAVKLEHDLQPADDGFIDSNSSFAHTASTALLAAHHADVNTDVNTNVNTNIYGAALGSSDPDAHIDPDLRPPLSPYSLSRALYPTATMSAAPQSAAPAAPVASPQQAPAPIPQQQQPSSHTAPVPLAPQQSLSPAGSQEHTEVITDGRKGPRRELSTSKRAAQNRAAQRAFRQRKEGYIKKLEQQVQDFGEMETQFKIIQSENYALREYIIHLQSRLLDAKAELPQPPANLNLAGPGMPPILGIGPSPALAAQQQQQQQHEQQAQIQRQQQLHLQQQQPLAQQEPPSQYPDPPQPQQQQQVRAPSPAAHPAATPTAAQAVAAAAAAAAAAADTSSREANTVAGSDSKNDSSLARVAQAVAQLGNNGNTPATAMDTSRDDPANGIKADNNTNGNGNGNGNDAGEPMDTSEEAISQKLQKLSEPVLSM</sequence>
<comment type="subcellular location">
    <subcellularLocation>
        <location evidence="2">Nucleus</location>
    </subcellularLocation>
</comment>
<dbReference type="PROSITE" id="PS00036">
    <property type="entry name" value="BZIP_BASIC"/>
    <property type="match status" value="1"/>
</dbReference>
<dbReference type="PANTHER" id="PTHR40621:SF11">
    <property type="entry name" value="TRANSCRIPTION FACTOR KAPC-RELATED"/>
    <property type="match status" value="1"/>
</dbReference>
<accession>A0A0F2M156</accession>
<feature type="compositionally biased region" description="Low complexity" evidence="9">
    <location>
        <begin position="522"/>
        <end position="542"/>
    </location>
</feature>
<dbReference type="AlphaFoldDB" id="A0A0F2M156"/>
<evidence type="ECO:0000256" key="5">
    <source>
        <dbReference type="ARBA" id="ARBA00023125"/>
    </source>
</evidence>
<evidence type="ECO:0000256" key="6">
    <source>
        <dbReference type="ARBA" id="ARBA00023163"/>
    </source>
</evidence>
<keyword evidence="4" id="KW-0805">Transcription regulation</keyword>
<keyword evidence="5" id="KW-0238">DNA-binding</keyword>
<dbReference type="RefSeq" id="XP_016585151.1">
    <property type="nucleotide sequence ID" value="XM_016729874.1"/>
</dbReference>
<dbReference type="GO" id="GO:0000976">
    <property type="term" value="F:transcription cis-regulatory region binding"/>
    <property type="evidence" value="ECO:0007669"/>
    <property type="project" value="InterPro"/>
</dbReference>
<dbReference type="EMBL" id="AXCR01000010">
    <property type="protein sequence ID" value="KJR82475.1"/>
    <property type="molecule type" value="Genomic_DNA"/>
</dbReference>
<evidence type="ECO:0000313" key="12">
    <source>
        <dbReference type="EMBL" id="KJR82475.1"/>
    </source>
</evidence>
<evidence type="ECO:0000256" key="7">
    <source>
        <dbReference type="ARBA" id="ARBA00023242"/>
    </source>
</evidence>
<evidence type="ECO:0000256" key="8">
    <source>
        <dbReference type="ARBA" id="ARBA00044067"/>
    </source>
</evidence>
<feature type="region of interest" description="Disordered" evidence="9">
    <location>
        <begin position="455"/>
        <end position="542"/>
    </location>
</feature>
<comment type="caution">
    <text evidence="12">The sequence shown here is derived from an EMBL/GenBank/DDBJ whole genome shotgun (WGS) entry which is preliminary data.</text>
</comment>
<reference evidence="12 13" key="1">
    <citation type="journal article" date="2014" name="BMC Genomics">
        <title>Comparative genomics of the major fungal agents of human and animal Sporotrichosis: Sporothrix schenckii and Sporothrix brasiliensis.</title>
        <authorList>
            <person name="Teixeira M.M."/>
            <person name="de Almeida L.G."/>
            <person name="Kubitschek-Barreira P."/>
            <person name="Alves F.L."/>
            <person name="Kioshima E.S."/>
            <person name="Abadio A.K."/>
            <person name="Fernandes L."/>
            <person name="Derengowski L.S."/>
            <person name="Ferreira K.S."/>
            <person name="Souza R.C."/>
            <person name="Ruiz J.C."/>
            <person name="de Andrade N.C."/>
            <person name="Paes H.C."/>
            <person name="Nicola A.M."/>
            <person name="Albuquerque P."/>
            <person name="Gerber A.L."/>
            <person name="Martins V.P."/>
            <person name="Peconick L.D."/>
            <person name="Neto A.V."/>
            <person name="Chaucanez C.B."/>
            <person name="Silva P.A."/>
            <person name="Cunha O.L."/>
            <person name="de Oliveira F.F."/>
            <person name="dos Santos T.C."/>
            <person name="Barros A.L."/>
            <person name="Soares M.A."/>
            <person name="de Oliveira L.M."/>
            <person name="Marini M.M."/>
            <person name="Villalobos-Duno H."/>
            <person name="Cunha M.M."/>
            <person name="de Hoog S."/>
            <person name="da Silveira J.F."/>
            <person name="Henrissat B."/>
            <person name="Nino-Vega G.A."/>
            <person name="Cisalpino P.S."/>
            <person name="Mora-Montes H.M."/>
            <person name="Almeida S.R."/>
            <person name="Stajich J.E."/>
            <person name="Lopes-Bezerra L.M."/>
            <person name="Vasconcelos A.T."/>
            <person name="Felipe M.S."/>
        </authorList>
    </citation>
    <scope>NUCLEOTIDE SEQUENCE [LARGE SCALE GENOMIC DNA]</scope>
    <source>
        <strain evidence="12 13">1099-18</strain>
    </source>
</reference>
<evidence type="ECO:0000259" key="11">
    <source>
        <dbReference type="PROSITE" id="PS00036"/>
    </source>
</evidence>
<dbReference type="InterPro" id="IPR004827">
    <property type="entry name" value="bZIP"/>
</dbReference>
<feature type="domain" description="BZIP" evidence="11">
    <location>
        <begin position="385"/>
        <end position="400"/>
    </location>
</feature>
<dbReference type="KEGG" id="ssck:SPSK_03030"/>
<comment type="function">
    <text evidence="1">Putative transcription factor.</text>
</comment>
<dbReference type="InterPro" id="IPR050936">
    <property type="entry name" value="AP-1-like"/>
</dbReference>
<dbReference type="GO" id="GO:0090575">
    <property type="term" value="C:RNA polymerase II transcription regulator complex"/>
    <property type="evidence" value="ECO:0007669"/>
    <property type="project" value="TreeGrafter"/>
</dbReference>
<feature type="compositionally biased region" description="Polar residues" evidence="9">
    <location>
        <begin position="354"/>
        <end position="364"/>
    </location>
</feature>
<comment type="similarity">
    <text evidence="3">Belongs to the bZIP family.</text>
</comment>
<feature type="region of interest" description="Disordered" evidence="9">
    <location>
        <begin position="587"/>
        <end position="652"/>
    </location>
</feature>
<evidence type="ECO:0000256" key="10">
    <source>
        <dbReference type="SAM" id="Phobius"/>
    </source>
</evidence>
<keyword evidence="7" id="KW-0539">Nucleus</keyword>
<reference evidence="12 13" key="2">
    <citation type="journal article" date="2015" name="Eukaryot. Cell">
        <title>Asexual propagation of a virulent clone complex in a human and feline outbreak of sporotrichosis.</title>
        <authorList>
            <person name="Teixeira Mde M."/>
            <person name="Rodrigues A.M."/>
            <person name="Tsui C.K."/>
            <person name="de Almeida L.G."/>
            <person name="Van Diepeningen A.D."/>
            <person name="van den Ende B.G."/>
            <person name="Fernandes G.F."/>
            <person name="Kano R."/>
            <person name="Hamelin R.C."/>
            <person name="Lopes-Bezerra L.M."/>
            <person name="Vasconcelos A.T."/>
            <person name="de Hoog S."/>
            <person name="de Camargo Z.P."/>
            <person name="Felipe M.S."/>
        </authorList>
    </citation>
    <scope>NUCLEOTIDE SEQUENCE [LARGE SCALE GENOMIC DNA]</scope>
    <source>
        <strain evidence="12 13">1099-18</strain>
    </source>
</reference>
<feature type="transmembrane region" description="Helical" evidence="10">
    <location>
        <begin position="21"/>
        <end position="40"/>
    </location>
</feature>
<dbReference type="GeneID" id="27665151"/>
<evidence type="ECO:0000256" key="4">
    <source>
        <dbReference type="ARBA" id="ARBA00023015"/>
    </source>
</evidence>
<dbReference type="InterPro" id="IPR046347">
    <property type="entry name" value="bZIP_sf"/>
</dbReference>
<evidence type="ECO:0000256" key="1">
    <source>
        <dbReference type="ARBA" id="ARBA00004049"/>
    </source>
</evidence>
<dbReference type="Pfam" id="PF00170">
    <property type="entry name" value="bZIP_1"/>
    <property type="match status" value="1"/>
</dbReference>
<organism evidence="12 13">
    <name type="scientific">Sporothrix schenckii 1099-18</name>
    <dbReference type="NCBI Taxonomy" id="1397361"/>
    <lineage>
        <taxon>Eukaryota</taxon>
        <taxon>Fungi</taxon>
        <taxon>Dikarya</taxon>
        <taxon>Ascomycota</taxon>
        <taxon>Pezizomycotina</taxon>
        <taxon>Sordariomycetes</taxon>
        <taxon>Sordariomycetidae</taxon>
        <taxon>Ophiostomatales</taxon>
        <taxon>Ophiostomataceae</taxon>
        <taxon>Sporothrix</taxon>
    </lineage>
</organism>
<dbReference type="Gene3D" id="1.20.5.170">
    <property type="match status" value="1"/>
</dbReference>
<dbReference type="VEuPathDB" id="FungiDB:SPSK_03030"/>
<keyword evidence="10" id="KW-1133">Transmembrane helix</keyword>
<feature type="compositionally biased region" description="Basic and acidic residues" evidence="9">
    <location>
        <begin position="365"/>
        <end position="383"/>
    </location>
</feature>
<evidence type="ECO:0000256" key="2">
    <source>
        <dbReference type="ARBA" id="ARBA00004123"/>
    </source>
</evidence>
<evidence type="ECO:0000256" key="9">
    <source>
        <dbReference type="SAM" id="MobiDB-lite"/>
    </source>
</evidence>
<keyword evidence="10" id="KW-0812">Transmembrane</keyword>
<dbReference type="SMART" id="SM00338">
    <property type="entry name" value="BRLZ"/>
    <property type="match status" value="1"/>
</dbReference>
<feature type="region of interest" description="Disordered" evidence="9">
    <location>
        <begin position="558"/>
        <end position="577"/>
    </location>
</feature>
<feature type="compositionally biased region" description="Polar residues" evidence="9">
    <location>
        <begin position="588"/>
        <end position="600"/>
    </location>
</feature>
<feature type="compositionally biased region" description="Low complexity" evidence="9">
    <location>
        <begin position="466"/>
        <end position="512"/>
    </location>
</feature>
<keyword evidence="10" id="KW-0472">Membrane</keyword>
<dbReference type="GO" id="GO:0001228">
    <property type="term" value="F:DNA-binding transcription activator activity, RNA polymerase II-specific"/>
    <property type="evidence" value="ECO:0007669"/>
    <property type="project" value="TreeGrafter"/>
</dbReference>
<dbReference type="Proteomes" id="UP000033710">
    <property type="component" value="Unassembled WGS sequence"/>
</dbReference>
<dbReference type="SUPFAM" id="SSF57959">
    <property type="entry name" value="Leucine zipper domain"/>
    <property type="match status" value="1"/>
</dbReference>
<dbReference type="PANTHER" id="PTHR40621">
    <property type="entry name" value="TRANSCRIPTION FACTOR KAPC-RELATED"/>
    <property type="match status" value="1"/>
</dbReference>
<feature type="region of interest" description="Disordered" evidence="9">
    <location>
        <begin position="315"/>
        <end position="398"/>
    </location>
</feature>
<feature type="compositionally biased region" description="Low complexity" evidence="9">
    <location>
        <begin position="315"/>
        <end position="345"/>
    </location>
</feature>
<evidence type="ECO:0000256" key="3">
    <source>
        <dbReference type="ARBA" id="ARBA00007163"/>
    </source>
</evidence>